<dbReference type="Proteomes" id="UP000015105">
    <property type="component" value="Chromosome 7D"/>
</dbReference>
<organism evidence="2 3">
    <name type="scientific">Aegilops tauschii subsp. strangulata</name>
    <name type="common">Goatgrass</name>
    <dbReference type="NCBI Taxonomy" id="200361"/>
    <lineage>
        <taxon>Eukaryota</taxon>
        <taxon>Viridiplantae</taxon>
        <taxon>Streptophyta</taxon>
        <taxon>Embryophyta</taxon>
        <taxon>Tracheophyta</taxon>
        <taxon>Spermatophyta</taxon>
        <taxon>Magnoliopsida</taxon>
        <taxon>Liliopsida</taxon>
        <taxon>Poales</taxon>
        <taxon>Poaceae</taxon>
        <taxon>BOP clade</taxon>
        <taxon>Pooideae</taxon>
        <taxon>Triticodae</taxon>
        <taxon>Triticeae</taxon>
        <taxon>Triticinae</taxon>
        <taxon>Aegilops</taxon>
    </lineage>
</organism>
<dbReference type="AlphaFoldDB" id="A0A453T4V7"/>
<proteinExistence type="predicted"/>
<feature type="domain" description="DUF659" evidence="1">
    <location>
        <begin position="1"/>
        <end position="63"/>
    </location>
</feature>
<dbReference type="STRING" id="200361.A0A453T4V7"/>
<evidence type="ECO:0000313" key="3">
    <source>
        <dbReference type="Proteomes" id="UP000015105"/>
    </source>
</evidence>
<dbReference type="InterPro" id="IPR012337">
    <property type="entry name" value="RNaseH-like_sf"/>
</dbReference>
<reference evidence="2" key="5">
    <citation type="journal article" date="2021" name="G3 (Bethesda)">
        <title>Aegilops tauschii genome assembly Aet v5.0 features greater sequence contiguity and improved annotation.</title>
        <authorList>
            <person name="Wang L."/>
            <person name="Zhu T."/>
            <person name="Rodriguez J.C."/>
            <person name="Deal K.R."/>
            <person name="Dubcovsky J."/>
            <person name="McGuire P.E."/>
            <person name="Lux T."/>
            <person name="Spannagl M."/>
            <person name="Mayer K.F.X."/>
            <person name="Baldrich P."/>
            <person name="Meyers B.C."/>
            <person name="Huo N."/>
            <person name="Gu Y.Q."/>
            <person name="Zhou H."/>
            <person name="Devos K.M."/>
            <person name="Bennetzen J.L."/>
            <person name="Unver T."/>
            <person name="Budak H."/>
            <person name="Gulick P.J."/>
            <person name="Galiba G."/>
            <person name="Kalapos B."/>
            <person name="Nelson D.R."/>
            <person name="Li P."/>
            <person name="You F.M."/>
            <person name="Luo M.C."/>
            <person name="Dvorak J."/>
        </authorList>
    </citation>
    <scope>NUCLEOTIDE SEQUENCE [LARGE SCALE GENOMIC DNA]</scope>
    <source>
        <strain evidence="2">cv. AL8/78</strain>
    </source>
</reference>
<reference evidence="3" key="2">
    <citation type="journal article" date="2017" name="Nat. Plants">
        <title>The Aegilops tauschii genome reveals multiple impacts of transposons.</title>
        <authorList>
            <person name="Zhao G."/>
            <person name="Zou C."/>
            <person name="Li K."/>
            <person name="Wang K."/>
            <person name="Li T."/>
            <person name="Gao L."/>
            <person name="Zhang X."/>
            <person name="Wang H."/>
            <person name="Yang Z."/>
            <person name="Liu X."/>
            <person name="Jiang W."/>
            <person name="Mao L."/>
            <person name="Kong X."/>
            <person name="Jiao Y."/>
            <person name="Jia J."/>
        </authorList>
    </citation>
    <scope>NUCLEOTIDE SEQUENCE [LARGE SCALE GENOMIC DNA]</scope>
    <source>
        <strain evidence="3">cv. AL8/78</strain>
    </source>
</reference>
<dbReference type="PANTHER" id="PTHR32166">
    <property type="entry name" value="OSJNBA0013A04.12 PROTEIN"/>
    <property type="match status" value="1"/>
</dbReference>
<evidence type="ECO:0000313" key="2">
    <source>
        <dbReference type="EnsemblPlants" id="AET7Gv21239900.1"/>
    </source>
</evidence>
<evidence type="ECO:0000259" key="1">
    <source>
        <dbReference type="Pfam" id="PF04937"/>
    </source>
</evidence>
<keyword evidence="3" id="KW-1185">Reference proteome</keyword>
<dbReference type="PANTHER" id="PTHR32166:SF123">
    <property type="entry name" value="BED-TYPE DOMAIN-CONTAINING PROTEIN"/>
    <property type="match status" value="1"/>
</dbReference>
<reference evidence="2" key="3">
    <citation type="journal article" date="2017" name="Nature">
        <title>Genome sequence of the progenitor of the wheat D genome Aegilops tauschii.</title>
        <authorList>
            <person name="Luo M.C."/>
            <person name="Gu Y.Q."/>
            <person name="Puiu D."/>
            <person name="Wang H."/>
            <person name="Twardziok S.O."/>
            <person name="Deal K.R."/>
            <person name="Huo N."/>
            <person name="Zhu T."/>
            <person name="Wang L."/>
            <person name="Wang Y."/>
            <person name="McGuire P.E."/>
            <person name="Liu S."/>
            <person name="Long H."/>
            <person name="Ramasamy R.K."/>
            <person name="Rodriguez J.C."/>
            <person name="Van S.L."/>
            <person name="Yuan L."/>
            <person name="Wang Z."/>
            <person name="Xia Z."/>
            <person name="Xiao L."/>
            <person name="Anderson O.D."/>
            <person name="Ouyang S."/>
            <person name="Liang Y."/>
            <person name="Zimin A.V."/>
            <person name="Pertea G."/>
            <person name="Qi P."/>
            <person name="Bennetzen J.L."/>
            <person name="Dai X."/>
            <person name="Dawson M.W."/>
            <person name="Muller H.G."/>
            <person name="Kugler K."/>
            <person name="Rivarola-Duarte L."/>
            <person name="Spannagl M."/>
            <person name="Mayer K.F.X."/>
            <person name="Lu F.H."/>
            <person name="Bevan M.W."/>
            <person name="Leroy P."/>
            <person name="Li P."/>
            <person name="You F.M."/>
            <person name="Sun Q."/>
            <person name="Liu Z."/>
            <person name="Lyons E."/>
            <person name="Wicker T."/>
            <person name="Salzberg S.L."/>
            <person name="Devos K.M."/>
            <person name="Dvorak J."/>
        </authorList>
    </citation>
    <scope>NUCLEOTIDE SEQUENCE [LARGE SCALE GENOMIC DNA]</scope>
    <source>
        <strain evidence="2">cv. AL8/78</strain>
    </source>
</reference>
<accession>A0A453T4V7</accession>
<dbReference type="Gramene" id="AET7Gv21239900.1">
    <property type="protein sequence ID" value="AET7Gv21239900.1"/>
    <property type="gene ID" value="AET7Gv21239900"/>
</dbReference>
<reference evidence="2" key="4">
    <citation type="submission" date="2019-03" db="UniProtKB">
        <authorList>
            <consortium name="EnsemblPlants"/>
        </authorList>
    </citation>
    <scope>IDENTIFICATION</scope>
</reference>
<protein>
    <recommendedName>
        <fullName evidence="1">DUF659 domain-containing protein</fullName>
    </recommendedName>
</protein>
<name>A0A453T4V7_AEGTS</name>
<dbReference type="SUPFAM" id="SSF53098">
    <property type="entry name" value="Ribonuclease H-like"/>
    <property type="match status" value="1"/>
</dbReference>
<sequence length="95" mass="10835">GPKVVVQIVTDNGLNYKKACKDLVKEHPEIYWQPCAAHTINLMLKDIGKFHEVARVLKSAKKISSFFYNHNRLHADMGDKIGGELIHPNTTQLFY</sequence>
<dbReference type="InterPro" id="IPR007021">
    <property type="entry name" value="DUF659"/>
</dbReference>
<dbReference type="Pfam" id="PF04937">
    <property type="entry name" value="DUF659"/>
    <property type="match status" value="1"/>
</dbReference>
<dbReference type="EnsemblPlants" id="AET7Gv21239900.1">
    <property type="protein sequence ID" value="AET7Gv21239900.1"/>
    <property type="gene ID" value="AET7Gv21239900"/>
</dbReference>
<reference evidence="3" key="1">
    <citation type="journal article" date="2014" name="Science">
        <title>Ancient hybridizations among the ancestral genomes of bread wheat.</title>
        <authorList>
            <consortium name="International Wheat Genome Sequencing Consortium,"/>
            <person name="Marcussen T."/>
            <person name="Sandve S.R."/>
            <person name="Heier L."/>
            <person name="Spannagl M."/>
            <person name="Pfeifer M."/>
            <person name="Jakobsen K.S."/>
            <person name="Wulff B.B."/>
            <person name="Steuernagel B."/>
            <person name="Mayer K.F."/>
            <person name="Olsen O.A."/>
        </authorList>
    </citation>
    <scope>NUCLEOTIDE SEQUENCE [LARGE SCALE GENOMIC DNA]</scope>
    <source>
        <strain evidence="3">cv. AL8/78</strain>
    </source>
</reference>